<reference evidence="5 6" key="1">
    <citation type="submission" date="2019-01" db="EMBL/GenBank/DDBJ databases">
        <authorList>
            <person name="Sayadi A."/>
        </authorList>
    </citation>
    <scope>NUCLEOTIDE SEQUENCE [LARGE SCALE GENOMIC DNA]</scope>
</reference>
<dbReference type="InterPro" id="IPR036236">
    <property type="entry name" value="Znf_C2H2_sf"/>
</dbReference>
<accession>A0A653C5N6</accession>
<dbReference type="InterPro" id="IPR022776">
    <property type="entry name" value="TRM13/UPF0224_CHHC_Znf_dom"/>
</dbReference>
<keyword evidence="2" id="KW-0863">Zinc-finger</keyword>
<keyword evidence="1" id="KW-0479">Metal-binding</keyword>
<name>A0A653C5N6_CALMS</name>
<protein>
    <recommendedName>
        <fullName evidence="4">CHHC U11-48K-type domain-containing protein</fullName>
    </recommendedName>
</protein>
<evidence type="ECO:0000259" key="4">
    <source>
        <dbReference type="PROSITE" id="PS51800"/>
    </source>
</evidence>
<evidence type="ECO:0000256" key="2">
    <source>
        <dbReference type="ARBA" id="ARBA00022771"/>
    </source>
</evidence>
<organism evidence="5 6">
    <name type="scientific">Callosobruchus maculatus</name>
    <name type="common">Southern cowpea weevil</name>
    <name type="synonym">Pulse bruchid</name>
    <dbReference type="NCBI Taxonomy" id="64391"/>
    <lineage>
        <taxon>Eukaryota</taxon>
        <taxon>Metazoa</taxon>
        <taxon>Ecdysozoa</taxon>
        <taxon>Arthropoda</taxon>
        <taxon>Hexapoda</taxon>
        <taxon>Insecta</taxon>
        <taxon>Pterygota</taxon>
        <taxon>Neoptera</taxon>
        <taxon>Endopterygota</taxon>
        <taxon>Coleoptera</taxon>
        <taxon>Polyphaga</taxon>
        <taxon>Cucujiformia</taxon>
        <taxon>Chrysomeloidea</taxon>
        <taxon>Chrysomelidae</taxon>
        <taxon>Bruchinae</taxon>
        <taxon>Bruchini</taxon>
        <taxon>Callosobruchus</taxon>
    </lineage>
</organism>
<gene>
    <name evidence="5" type="ORF">CALMAC_LOCUS6432</name>
</gene>
<dbReference type="EMBL" id="CAACVG010007011">
    <property type="protein sequence ID" value="VEN43221.1"/>
    <property type="molecule type" value="Genomic_DNA"/>
</dbReference>
<dbReference type="GO" id="GO:0008270">
    <property type="term" value="F:zinc ion binding"/>
    <property type="evidence" value="ECO:0007669"/>
    <property type="project" value="UniProtKB-KW"/>
</dbReference>
<keyword evidence="6" id="KW-1185">Reference proteome</keyword>
<dbReference type="PROSITE" id="PS51800">
    <property type="entry name" value="ZF_CHHC_U11_48K"/>
    <property type="match status" value="1"/>
</dbReference>
<evidence type="ECO:0000256" key="1">
    <source>
        <dbReference type="ARBA" id="ARBA00022723"/>
    </source>
</evidence>
<evidence type="ECO:0000256" key="3">
    <source>
        <dbReference type="ARBA" id="ARBA00022833"/>
    </source>
</evidence>
<dbReference type="Proteomes" id="UP000410492">
    <property type="component" value="Unassembled WGS sequence"/>
</dbReference>
<sequence>MSYDKTIKHNLISVTSVASVSRFIYKACKIQKQRTKLNFFIDKYSHKMEGPEKKVKCPFNPLHIMPKDSLQRHVIRCMVNYPGYQTCPYNALHRFKTKELLAEHMFTCDDREKHMFIEIGNNQMMGSTDIHVDNARKFNLEEENWDLEYQ</sequence>
<keyword evidence="3" id="KW-0862">Zinc</keyword>
<evidence type="ECO:0000313" key="5">
    <source>
        <dbReference type="EMBL" id="VEN43221.1"/>
    </source>
</evidence>
<dbReference type="SUPFAM" id="SSF57667">
    <property type="entry name" value="beta-beta-alpha zinc fingers"/>
    <property type="match status" value="1"/>
</dbReference>
<dbReference type="Pfam" id="PF05253">
    <property type="entry name" value="zf-U11-48K"/>
    <property type="match status" value="1"/>
</dbReference>
<evidence type="ECO:0000313" key="6">
    <source>
        <dbReference type="Proteomes" id="UP000410492"/>
    </source>
</evidence>
<dbReference type="OrthoDB" id="10069248at2759"/>
<dbReference type="AlphaFoldDB" id="A0A653C5N6"/>
<proteinExistence type="predicted"/>
<feature type="domain" description="CHHC U11-48K-type" evidence="4">
    <location>
        <begin position="54"/>
        <end position="81"/>
    </location>
</feature>